<comment type="caution">
    <text evidence="1">The sequence shown here is derived from an EMBL/GenBank/DDBJ whole genome shotgun (WGS) entry which is preliminary data.</text>
</comment>
<organism evidence="1 2">
    <name type="scientific">Racocetra persica</name>
    <dbReference type="NCBI Taxonomy" id="160502"/>
    <lineage>
        <taxon>Eukaryota</taxon>
        <taxon>Fungi</taxon>
        <taxon>Fungi incertae sedis</taxon>
        <taxon>Mucoromycota</taxon>
        <taxon>Glomeromycotina</taxon>
        <taxon>Glomeromycetes</taxon>
        <taxon>Diversisporales</taxon>
        <taxon>Gigasporaceae</taxon>
        <taxon>Racocetra</taxon>
    </lineage>
</organism>
<dbReference type="EMBL" id="CAJVQC010103031">
    <property type="protein sequence ID" value="CAG8832171.1"/>
    <property type="molecule type" value="Genomic_DNA"/>
</dbReference>
<evidence type="ECO:0000313" key="2">
    <source>
        <dbReference type="Proteomes" id="UP000789920"/>
    </source>
</evidence>
<name>A0ACA9S930_9GLOM</name>
<reference evidence="1" key="1">
    <citation type="submission" date="2021-06" db="EMBL/GenBank/DDBJ databases">
        <authorList>
            <person name="Kallberg Y."/>
            <person name="Tangrot J."/>
            <person name="Rosling A."/>
        </authorList>
    </citation>
    <scope>NUCLEOTIDE SEQUENCE</scope>
    <source>
        <strain evidence="1">MA461A</strain>
    </source>
</reference>
<sequence>ALIVGWKLTLVCLCCVPLLIGSGALRMKMINGFQQKTKKAYEHSAQIACEGASNIRTVAALTREEDLWNIYHHLLDEPMRQGFKNAFFASTTFAFAQCVNFFTQALAFWYGSRLFLDNEYDLTKMFTVFMAILFGSMSAGRVFAFVPDMSRAKSASATIISLLERVPIIDTWRQGGKKLETIEGHLKFTDVHFRYPTRPKIPVLRGLNLEIKPGQYAALVGPSGCGKSTTIGLSERFYQVTGGSITIDGTNIATMNVNNLREHIALVSQEPSLYDMTIKENILFGCRPGQNPTQEDIER</sequence>
<feature type="non-terminal residue" evidence="1">
    <location>
        <position position="1"/>
    </location>
</feature>
<proteinExistence type="predicted"/>
<gene>
    <name evidence="1" type="ORF">RPERSI_LOCUS28370</name>
</gene>
<keyword evidence="2" id="KW-1185">Reference proteome</keyword>
<evidence type="ECO:0000313" key="1">
    <source>
        <dbReference type="EMBL" id="CAG8832171.1"/>
    </source>
</evidence>
<dbReference type="Proteomes" id="UP000789920">
    <property type="component" value="Unassembled WGS sequence"/>
</dbReference>
<feature type="non-terminal residue" evidence="1">
    <location>
        <position position="299"/>
    </location>
</feature>
<accession>A0ACA9S930</accession>
<protein>
    <submittedName>
        <fullName evidence="1">13421_t:CDS:1</fullName>
    </submittedName>
</protein>